<dbReference type="SFLD" id="SFLDG01065">
    <property type="entry name" value="anaerobic_coproporphyrinogen-I"/>
    <property type="match status" value="1"/>
</dbReference>
<dbReference type="PANTHER" id="PTHR13932">
    <property type="entry name" value="COPROPORPHYRINIGEN III OXIDASE"/>
    <property type="match status" value="1"/>
</dbReference>
<evidence type="ECO:0000256" key="2">
    <source>
        <dbReference type="ARBA" id="ARBA00017228"/>
    </source>
</evidence>
<dbReference type="InterPro" id="IPR058240">
    <property type="entry name" value="rSAM_sf"/>
</dbReference>
<dbReference type="GO" id="GO:0004109">
    <property type="term" value="F:coproporphyrinogen oxidase activity"/>
    <property type="evidence" value="ECO:0007669"/>
    <property type="project" value="InterPro"/>
</dbReference>
<dbReference type="SFLD" id="SFLDF00562">
    <property type="entry name" value="HemN-like__clustered_with_heat"/>
    <property type="match status" value="1"/>
</dbReference>
<dbReference type="InterPro" id="IPR007197">
    <property type="entry name" value="rSAM"/>
</dbReference>
<dbReference type="SFLD" id="SFLDF00288">
    <property type="entry name" value="HemN-like__clustered_with_nucl"/>
    <property type="match status" value="1"/>
</dbReference>
<keyword evidence="6 9" id="KW-0408">Iron</keyword>
<comment type="subcellular location">
    <subcellularLocation>
        <location evidence="9">Cytoplasm</location>
    </subcellularLocation>
</comment>
<keyword evidence="7 9" id="KW-0411">Iron-sulfur</keyword>
<gene>
    <name evidence="11" type="ORF">SAMN00017405_1375</name>
</gene>
<dbReference type="Proteomes" id="UP000192731">
    <property type="component" value="Unassembled WGS sequence"/>
</dbReference>
<dbReference type="GO" id="GO:0006779">
    <property type="term" value="P:porphyrin-containing compound biosynthetic process"/>
    <property type="evidence" value="ECO:0007669"/>
    <property type="project" value="InterPro"/>
</dbReference>
<comment type="function">
    <text evidence="9">Probably acts as a heme chaperone, transferring heme to an unknown acceptor. Binds one molecule of heme per monomer, possibly covalently. Binds 1 [4Fe-4S] cluster. The cluster is coordinated with 3 cysteines and an exchangeable S-adenosyl-L-methionine.</text>
</comment>
<dbReference type="SFLD" id="SFLDS00029">
    <property type="entry name" value="Radical_SAM"/>
    <property type="match status" value="1"/>
</dbReference>
<dbReference type="EMBL" id="FWWT01000017">
    <property type="protein sequence ID" value="SMB90861.1"/>
    <property type="molecule type" value="Genomic_DNA"/>
</dbReference>
<dbReference type="InterPro" id="IPR013785">
    <property type="entry name" value="Aldolase_TIM"/>
</dbReference>
<dbReference type="SFLD" id="SFLDG01082">
    <property type="entry name" value="B12-binding_domain_containing"/>
    <property type="match status" value="1"/>
</dbReference>
<keyword evidence="8 9" id="KW-0143">Chaperone</keyword>
<name>A0A1W1VCT9_DESTI</name>
<reference evidence="11 12" key="1">
    <citation type="submission" date="2017-04" db="EMBL/GenBank/DDBJ databases">
        <authorList>
            <person name="Afonso C.L."/>
            <person name="Miller P.J."/>
            <person name="Scott M.A."/>
            <person name="Spackman E."/>
            <person name="Goraichik I."/>
            <person name="Dimitrov K.M."/>
            <person name="Suarez D.L."/>
            <person name="Swayne D.E."/>
        </authorList>
    </citation>
    <scope>NUCLEOTIDE SEQUENCE [LARGE SCALE GENOMIC DNA]</scope>
    <source>
        <strain evidence="11 12">DSM 11270</strain>
    </source>
</reference>
<dbReference type="PROSITE" id="PS51918">
    <property type="entry name" value="RADICAL_SAM"/>
    <property type="match status" value="1"/>
</dbReference>
<keyword evidence="9" id="KW-0004">4Fe-4S</keyword>
<evidence type="ECO:0000259" key="10">
    <source>
        <dbReference type="PROSITE" id="PS51918"/>
    </source>
</evidence>
<evidence type="ECO:0000256" key="5">
    <source>
        <dbReference type="ARBA" id="ARBA00022723"/>
    </source>
</evidence>
<dbReference type="NCBIfam" id="TIGR00539">
    <property type="entry name" value="hemN_rel"/>
    <property type="match status" value="1"/>
</dbReference>
<keyword evidence="5 9" id="KW-0479">Metal-binding</keyword>
<evidence type="ECO:0000256" key="9">
    <source>
        <dbReference type="RuleBase" id="RU364116"/>
    </source>
</evidence>
<dbReference type="Gene3D" id="3.20.20.70">
    <property type="entry name" value="Aldolase class I"/>
    <property type="match status" value="1"/>
</dbReference>
<dbReference type="GO" id="GO:0005737">
    <property type="term" value="C:cytoplasm"/>
    <property type="evidence" value="ECO:0007669"/>
    <property type="project" value="UniProtKB-SubCell"/>
</dbReference>
<protein>
    <recommendedName>
        <fullName evidence="2 9">Heme chaperone HemW</fullName>
    </recommendedName>
</protein>
<dbReference type="InterPro" id="IPR010723">
    <property type="entry name" value="HemN_C"/>
</dbReference>
<dbReference type="RefSeq" id="WP_084053160.1">
    <property type="nucleotide sequence ID" value="NZ_FWWT01000017.1"/>
</dbReference>
<keyword evidence="4 9" id="KW-0949">S-adenosyl-L-methionine</keyword>
<evidence type="ECO:0000256" key="8">
    <source>
        <dbReference type="ARBA" id="ARBA00023186"/>
    </source>
</evidence>
<evidence type="ECO:0000256" key="3">
    <source>
        <dbReference type="ARBA" id="ARBA00022617"/>
    </source>
</evidence>
<accession>A0A1W1VCT9</accession>
<dbReference type="InterPro" id="IPR034505">
    <property type="entry name" value="Coproporphyrinogen-III_oxidase"/>
</dbReference>
<dbReference type="GO" id="GO:0046872">
    <property type="term" value="F:metal ion binding"/>
    <property type="evidence" value="ECO:0007669"/>
    <property type="project" value="UniProtKB-UniRule"/>
</dbReference>
<proteinExistence type="inferred from homology"/>
<dbReference type="Pfam" id="PF04055">
    <property type="entry name" value="Radical_SAM"/>
    <property type="match status" value="1"/>
</dbReference>
<evidence type="ECO:0000313" key="11">
    <source>
        <dbReference type="EMBL" id="SMB90861.1"/>
    </source>
</evidence>
<evidence type="ECO:0000256" key="1">
    <source>
        <dbReference type="ARBA" id="ARBA00006100"/>
    </source>
</evidence>
<dbReference type="CDD" id="cd01335">
    <property type="entry name" value="Radical_SAM"/>
    <property type="match status" value="1"/>
</dbReference>
<dbReference type="STRING" id="656914.SAMN00017405_1375"/>
<keyword evidence="3 9" id="KW-0349">Heme</keyword>
<feature type="domain" description="Radical SAM core" evidence="10">
    <location>
        <begin position="1"/>
        <end position="230"/>
    </location>
</feature>
<keyword evidence="9" id="KW-0963">Cytoplasm</keyword>
<comment type="similarity">
    <text evidence="1">Belongs to the anaerobic coproporphyrinogen-III oxidase family. HemW subfamily.</text>
</comment>
<dbReference type="GO" id="GO:0051539">
    <property type="term" value="F:4 iron, 4 sulfur cluster binding"/>
    <property type="evidence" value="ECO:0007669"/>
    <property type="project" value="UniProtKB-UniRule"/>
</dbReference>
<evidence type="ECO:0000256" key="6">
    <source>
        <dbReference type="ARBA" id="ARBA00023004"/>
    </source>
</evidence>
<dbReference type="InterPro" id="IPR004559">
    <property type="entry name" value="HemW-like"/>
</dbReference>
<organism evidence="11 12">
    <name type="scientific">Desulfonispora thiosulfatigenes DSM 11270</name>
    <dbReference type="NCBI Taxonomy" id="656914"/>
    <lineage>
        <taxon>Bacteria</taxon>
        <taxon>Bacillati</taxon>
        <taxon>Bacillota</taxon>
        <taxon>Clostridia</taxon>
        <taxon>Eubacteriales</taxon>
        <taxon>Peptococcaceae</taxon>
        <taxon>Desulfonispora</taxon>
    </lineage>
</organism>
<keyword evidence="12" id="KW-1185">Reference proteome</keyword>
<dbReference type="AlphaFoldDB" id="A0A1W1VCT9"/>
<dbReference type="Pfam" id="PF06969">
    <property type="entry name" value="HemN_C"/>
    <property type="match status" value="1"/>
</dbReference>
<dbReference type="SUPFAM" id="SSF102114">
    <property type="entry name" value="Radical SAM enzymes"/>
    <property type="match status" value="1"/>
</dbReference>
<evidence type="ECO:0000256" key="7">
    <source>
        <dbReference type="ARBA" id="ARBA00023014"/>
    </source>
</evidence>
<dbReference type="SMART" id="SM00729">
    <property type="entry name" value="Elp3"/>
    <property type="match status" value="1"/>
</dbReference>
<evidence type="ECO:0000313" key="12">
    <source>
        <dbReference type="Proteomes" id="UP000192731"/>
    </source>
</evidence>
<dbReference type="InterPro" id="IPR006638">
    <property type="entry name" value="Elp3/MiaA/NifB-like_rSAM"/>
</dbReference>
<evidence type="ECO:0000256" key="4">
    <source>
        <dbReference type="ARBA" id="ARBA00022691"/>
    </source>
</evidence>
<sequence length="378" mass="43323">MAKSLYIHIPFCESKCNYCDFLSYPSCDNEIKTRYVKALEKEITLTNNKSSTPLKSVFFGGGTPTSLSGSSFCTLMDTIKKNYYVNQQTEITTEANPETVDYTKLCMLKDSGINRVSFGVQTFDEELLKSIGRIHSAKTVYKSYGTARKAGFLNVNLDLMYGLPEQSLKKWEHTLLETLALEPEHISLYQLKIEETTPLGKELQKGKIEIFDDEIALEMYKMARAYLGEKGYKQYEISNFAKPGYECKHNKTYWLNEPYIGIGLGACSYKSPTRKINVGGLEEYLENLENNQLPFYEEDIHDKKIEMSETVFMGLRLTEGVSLDQFENRFGEKLEIVFKRAINKCISLGLIELNPERIRLTDKGLYIGNLVFEEFLLK</sequence>
<dbReference type="OrthoDB" id="9808022at2"/>
<dbReference type="PANTHER" id="PTHR13932:SF5">
    <property type="entry name" value="RADICAL S-ADENOSYL METHIONINE DOMAIN-CONTAINING PROTEIN 1, MITOCHONDRIAL"/>
    <property type="match status" value="1"/>
</dbReference>